<comment type="caution">
    <text evidence="1">The sequence shown here is derived from an EMBL/GenBank/DDBJ whole genome shotgun (WGS) entry which is preliminary data.</text>
</comment>
<evidence type="ECO:0000313" key="1">
    <source>
        <dbReference type="EMBL" id="MFC4293116.1"/>
    </source>
</evidence>
<reference evidence="2" key="1">
    <citation type="journal article" date="2019" name="Int. J. Syst. Evol. Microbiol.">
        <title>The Global Catalogue of Microorganisms (GCM) 10K type strain sequencing project: providing services to taxonomists for standard genome sequencing and annotation.</title>
        <authorList>
            <consortium name="The Broad Institute Genomics Platform"/>
            <consortium name="The Broad Institute Genome Sequencing Center for Infectious Disease"/>
            <person name="Wu L."/>
            <person name="Ma J."/>
        </authorList>
    </citation>
    <scope>NUCLEOTIDE SEQUENCE [LARGE SCALE GENOMIC DNA]</scope>
    <source>
        <strain evidence="2">CECT 8531</strain>
    </source>
</reference>
<sequence length="128" mass="14579">MLERAEKLASIAIDCGFKIHTEIGPGLLESVYEHVLARRLEQRGLRVDRQKPVGINIDGISYPDAFRYDLLIEDTLLIEVKSIEKLGPIPVKQTLTYIRLMQLPLGLVFNFGSETFRQGIRRIMNNIA</sequence>
<keyword evidence="2" id="KW-1185">Reference proteome</keyword>
<proteinExistence type="predicted"/>
<organism evidence="1 2">
    <name type="scientific">Sphingorhabdus arenilitoris</name>
    <dbReference type="NCBI Taxonomy" id="1490041"/>
    <lineage>
        <taxon>Bacteria</taxon>
        <taxon>Pseudomonadati</taxon>
        <taxon>Pseudomonadota</taxon>
        <taxon>Alphaproteobacteria</taxon>
        <taxon>Sphingomonadales</taxon>
        <taxon>Sphingomonadaceae</taxon>
        <taxon>Sphingorhabdus</taxon>
    </lineage>
</organism>
<dbReference type="Proteomes" id="UP001595887">
    <property type="component" value="Unassembled WGS sequence"/>
</dbReference>
<dbReference type="Pfam" id="PF13366">
    <property type="entry name" value="PDDEXK_3"/>
    <property type="match status" value="1"/>
</dbReference>
<dbReference type="RefSeq" id="WP_381424375.1">
    <property type="nucleotide sequence ID" value="NZ_JBHSDH010000013.1"/>
</dbReference>
<accession>A0ABV8RLH0</accession>
<dbReference type="InterPro" id="IPR026350">
    <property type="entry name" value="GxxExxY"/>
</dbReference>
<dbReference type="NCBIfam" id="TIGR04256">
    <property type="entry name" value="GxxExxY"/>
    <property type="match status" value="1"/>
</dbReference>
<protein>
    <submittedName>
        <fullName evidence="1">GxxExxY protein</fullName>
    </submittedName>
</protein>
<evidence type="ECO:0000313" key="2">
    <source>
        <dbReference type="Proteomes" id="UP001595887"/>
    </source>
</evidence>
<dbReference type="EMBL" id="JBHSDH010000013">
    <property type="protein sequence ID" value="MFC4293116.1"/>
    <property type="molecule type" value="Genomic_DNA"/>
</dbReference>
<gene>
    <name evidence="1" type="ORF">ACFOWX_11885</name>
</gene>
<name>A0ABV8RLH0_9SPHN</name>